<organism evidence="3 4">
    <name type="scientific">Zootermopsis nevadensis</name>
    <name type="common">Dampwood termite</name>
    <dbReference type="NCBI Taxonomy" id="136037"/>
    <lineage>
        <taxon>Eukaryota</taxon>
        <taxon>Metazoa</taxon>
        <taxon>Ecdysozoa</taxon>
        <taxon>Arthropoda</taxon>
        <taxon>Hexapoda</taxon>
        <taxon>Insecta</taxon>
        <taxon>Pterygota</taxon>
        <taxon>Neoptera</taxon>
        <taxon>Polyneoptera</taxon>
        <taxon>Dictyoptera</taxon>
        <taxon>Blattodea</taxon>
        <taxon>Blattoidea</taxon>
        <taxon>Termitoidae</taxon>
        <taxon>Termopsidae</taxon>
        <taxon>Zootermopsis</taxon>
    </lineage>
</organism>
<dbReference type="Proteomes" id="UP000027135">
    <property type="component" value="Unassembled WGS sequence"/>
</dbReference>
<evidence type="ECO:0000256" key="2">
    <source>
        <dbReference type="SAM" id="SignalP"/>
    </source>
</evidence>
<reference evidence="3 4" key="1">
    <citation type="journal article" date="2014" name="Nat. Commun.">
        <title>Molecular traces of alternative social organization in a termite genome.</title>
        <authorList>
            <person name="Terrapon N."/>
            <person name="Li C."/>
            <person name="Robertson H.M."/>
            <person name="Ji L."/>
            <person name="Meng X."/>
            <person name="Booth W."/>
            <person name="Chen Z."/>
            <person name="Childers C.P."/>
            <person name="Glastad K.M."/>
            <person name="Gokhale K."/>
            <person name="Gowin J."/>
            <person name="Gronenberg W."/>
            <person name="Hermansen R.A."/>
            <person name="Hu H."/>
            <person name="Hunt B.G."/>
            <person name="Huylmans A.K."/>
            <person name="Khalil S.M."/>
            <person name="Mitchell R.D."/>
            <person name="Munoz-Torres M.C."/>
            <person name="Mustard J.A."/>
            <person name="Pan H."/>
            <person name="Reese J.T."/>
            <person name="Scharf M.E."/>
            <person name="Sun F."/>
            <person name="Vogel H."/>
            <person name="Xiao J."/>
            <person name="Yang W."/>
            <person name="Yang Z."/>
            <person name="Yang Z."/>
            <person name="Zhou J."/>
            <person name="Zhu J."/>
            <person name="Brent C.S."/>
            <person name="Elsik C.G."/>
            <person name="Goodisman M.A."/>
            <person name="Liberles D.A."/>
            <person name="Roe R.M."/>
            <person name="Vargo E.L."/>
            <person name="Vilcinskas A."/>
            <person name="Wang J."/>
            <person name="Bornberg-Bauer E."/>
            <person name="Korb J."/>
            <person name="Zhang G."/>
            <person name="Liebig J."/>
        </authorList>
    </citation>
    <scope>NUCLEOTIDE SEQUENCE [LARGE SCALE GENOMIC DNA]</scope>
    <source>
        <tissue evidence="3">Whole organism</tissue>
    </source>
</reference>
<dbReference type="OrthoDB" id="6627608at2759"/>
<evidence type="ECO:0000256" key="1">
    <source>
        <dbReference type="SAM" id="MobiDB-lite"/>
    </source>
</evidence>
<gene>
    <name evidence="3" type="ORF">L798_12568</name>
</gene>
<feature type="signal peptide" evidence="2">
    <location>
        <begin position="1"/>
        <end position="20"/>
    </location>
</feature>
<sequence length="333" mass="35465">MLIKCLLLALLAIIATRALSLPQEDDSADMVYLSSPIIMVREKRSAYPGRAMMFHGYFGNGGHPYRNPATPHEGYDRHNGRSYDPQGTMTAFASGDTVSTGSAYYGNRGGSDCRHCNGAKKPDDANGNKKKGNGHVNGNGNRHSINGNGFHQHEVPSDTPAPSNNPIDGNEEQKPVGGYDVGYPNDNGNGYFGDQPAAEETAKGESVPPSAPTFPAATEGPKKGPAADDSEEEEEDDEPLFFTRGKGKGRGRNQVPYYNSFFPIVFGAYPGYGVGRNRDPEDGDANSPGVVTAIANSFSTGRGAVATSHATAYGRPQFVPSGYRKNGSRGRPQ</sequence>
<keyword evidence="4" id="KW-1185">Reference proteome</keyword>
<evidence type="ECO:0000313" key="4">
    <source>
        <dbReference type="Proteomes" id="UP000027135"/>
    </source>
</evidence>
<feature type="chain" id="PRO_5001648027" evidence="2">
    <location>
        <begin position="21"/>
        <end position="333"/>
    </location>
</feature>
<proteinExistence type="predicted"/>
<dbReference type="AlphaFoldDB" id="A0A067R5P3"/>
<feature type="region of interest" description="Disordered" evidence="1">
    <location>
        <begin position="120"/>
        <end position="254"/>
    </location>
</feature>
<dbReference type="InParanoid" id="A0A067R5P3"/>
<dbReference type="STRING" id="136037.A0A067R5P3"/>
<protein>
    <submittedName>
        <fullName evidence="3">Uncharacterized protein</fullName>
    </submittedName>
</protein>
<accession>A0A067R5P3</accession>
<feature type="compositionally biased region" description="Acidic residues" evidence="1">
    <location>
        <begin position="228"/>
        <end position="239"/>
    </location>
</feature>
<dbReference type="EMBL" id="KK852945">
    <property type="protein sequence ID" value="KDR13459.1"/>
    <property type="molecule type" value="Genomic_DNA"/>
</dbReference>
<name>A0A067R5P3_ZOONE</name>
<evidence type="ECO:0000313" key="3">
    <source>
        <dbReference type="EMBL" id="KDR13459.1"/>
    </source>
</evidence>
<keyword evidence="2" id="KW-0732">Signal</keyword>